<evidence type="ECO:0000313" key="9">
    <source>
        <dbReference type="Proteomes" id="UP000053317"/>
    </source>
</evidence>
<comment type="caution">
    <text evidence="8">The sequence shown here is derived from an EMBL/GenBank/DDBJ whole genome shotgun (WGS) entry which is preliminary data.</text>
</comment>
<evidence type="ECO:0000256" key="5">
    <source>
        <dbReference type="ARBA" id="ARBA00023049"/>
    </source>
</evidence>
<proteinExistence type="inferred from homology"/>
<protein>
    <submittedName>
        <fullName evidence="8">Putative mitochondrial inner membrane metallopeptidase</fullName>
    </submittedName>
</protein>
<keyword evidence="5 6" id="KW-0482">Metalloprotease</keyword>
<sequence>MLEQLKDQLLPANHPYTKLCQRVVSRLVYANGLEQQRWVVHVIRDDDQANAFCMPGGQIFVFTGILKYTRDEDGLAAVLGHEISHKVARHHAEQMSGRLWAFVFILAAAVLGDVSSNLSNTIYNLVFDLRNSRTQEAEADQMGLLMMAKSCYDPHAAEVYWRTMVQMEHDKHQSTPQLLSTHPASENRVKAIEHWIPEAMRMAEENDCRFTRDSLSNFSDSLRGQFRRF</sequence>
<dbReference type="EMBL" id="LCWF01000093">
    <property type="protein sequence ID" value="KKY20830.1"/>
    <property type="molecule type" value="Genomic_DNA"/>
</dbReference>
<keyword evidence="3 6" id="KW-0378">Hydrolase</keyword>
<comment type="similarity">
    <text evidence="6">Belongs to the peptidase M48 family.</text>
</comment>
<evidence type="ECO:0000313" key="8">
    <source>
        <dbReference type="EMBL" id="KKY20830.1"/>
    </source>
</evidence>
<dbReference type="PANTHER" id="PTHR22726">
    <property type="entry name" value="METALLOENDOPEPTIDASE OMA1"/>
    <property type="match status" value="1"/>
</dbReference>
<dbReference type="AlphaFoldDB" id="A0A0G2GVV4"/>
<keyword evidence="9" id="KW-1185">Reference proteome</keyword>
<keyword evidence="1 6" id="KW-0645">Protease</keyword>
<name>A0A0G2GVV4_PHACM</name>
<dbReference type="InterPro" id="IPR001915">
    <property type="entry name" value="Peptidase_M48"/>
</dbReference>
<gene>
    <name evidence="8" type="ORF">UCRPC4_g04103</name>
</gene>
<reference evidence="8 9" key="2">
    <citation type="submission" date="2015-05" db="EMBL/GenBank/DDBJ databases">
        <authorList>
            <person name="Morales-Cruz A."/>
            <person name="Amrine K.C."/>
            <person name="Cantu D."/>
        </authorList>
    </citation>
    <scope>NUCLEOTIDE SEQUENCE [LARGE SCALE GENOMIC DNA]</scope>
    <source>
        <strain evidence="8">UCRPC4</strain>
    </source>
</reference>
<dbReference type="CDD" id="cd07331">
    <property type="entry name" value="M48C_Oma1_like"/>
    <property type="match status" value="1"/>
</dbReference>
<dbReference type="InterPro" id="IPR051156">
    <property type="entry name" value="Mito/Outer_Membr_Metalloprot"/>
</dbReference>
<evidence type="ECO:0000256" key="1">
    <source>
        <dbReference type="ARBA" id="ARBA00022670"/>
    </source>
</evidence>
<evidence type="ECO:0000256" key="3">
    <source>
        <dbReference type="ARBA" id="ARBA00022801"/>
    </source>
</evidence>
<organism evidence="8 9">
    <name type="scientific">Phaeomoniella chlamydospora</name>
    <name type="common">Phaeoacremonium chlamydosporum</name>
    <dbReference type="NCBI Taxonomy" id="158046"/>
    <lineage>
        <taxon>Eukaryota</taxon>
        <taxon>Fungi</taxon>
        <taxon>Dikarya</taxon>
        <taxon>Ascomycota</taxon>
        <taxon>Pezizomycotina</taxon>
        <taxon>Eurotiomycetes</taxon>
        <taxon>Chaetothyriomycetidae</taxon>
        <taxon>Phaeomoniellales</taxon>
        <taxon>Phaeomoniellaceae</taxon>
        <taxon>Phaeomoniella</taxon>
    </lineage>
</organism>
<dbReference type="PANTHER" id="PTHR22726:SF1">
    <property type="entry name" value="METALLOENDOPEPTIDASE OMA1, MITOCHONDRIAL"/>
    <property type="match status" value="1"/>
</dbReference>
<evidence type="ECO:0000256" key="6">
    <source>
        <dbReference type="RuleBase" id="RU003983"/>
    </source>
</evidence>
<dbReference type="Gene3D" id="3.30.2010.10">
    <property type="entry name" value="Metalloproteases ('zincins'), catalytic domain"/>
    <property type="match status" value="1"/>
</dbReference>
<dbReference type="Proteomes" id="UP000053317">
    <property type="component" value="Unassembled WGS sequence"/>
</dbReference>
<keyword evidence="4 6" id="KW-0862">Zinc</keyword>
<evidence type="ECO:0000256" key="4">
    <source>
        <dbReference type="ARBA" id="ARBA00022833"/>
    </source>
</evidence>
<evidence type="ECO:0000256" key="2">
    <source>
        <dbReference type="ARBA" id="ARBA00022723"/>
    </source>
</evidence>
<accession>A0A0G2GVV4</accession>
<dbReference type="GO" id="GO:0016020">
    <property type="term" value="C:membrane"/>
    <property type="evidence" value="ECO:0007669"/>
    <property type="project" value="TreeGrafter"/>
</dbReference>
<dbReference type="OrthoDB" id="7464992at2759"/>
<reference evidence="8 9" key="1">
    <citation type="submission" date="2015-05" db="EMBL/GenBank/DDBJ databases">
        <title>Distinctive expansion of gene families associated with plant cell wall degradation and secondary metabolism in the genomes of grapevine trunk pathogens.</title>
        <authorList>
            <person name="Lawrence D.P."/>
            <person name="Travadon R."/>
            <person name="Rolshausen P.E."/>
            <person name="Baumgartner K."/>
        </authorList>
    </citation>
    <scope>NUCLEOTIDE SEQUENCE [LARGE SCALE GENOMIC DNA]</scope>
    <source>
        <strain evidence="8">UCRPC4</strain>
    </source>
</reference>
<evidence type="ECO:0000259" key="7">
    <source>
        <dbReference type="Pfam" id="PF01435"/>
    </source>
</evidence>
<dbReference type="GO" id="GO:0046872">
    <property type="term" value="F:metal ion binding"/>
    <property type="evidence" value="ECO:0007669"/>
    <property type="project" value="UniProtKB-KW"/>
</dbReference>
<dbReference type="GO" id="GO:0051603">
    <property type="term" value="P:proteolysis involved in protein catabolic process"/>
    <property type="evidence" value="ECO:0007669"/>
    <property type="project" value="TreeGrafter"/>
</dbReference>
<feature type="domain" description="Peptidase M48" evidence="7">
    <location>
        <begin position="21"/>
        <end position="195"/>
    </location>
</feature>
<keyword evidence="2" id="KW-0479">Metal-binding</keyword>
<dbReference type="GO" id="GO:0004222">
    <property type="term" value="F:metalloendopeptidase activity"/>
    <property type="evidence" value="ECO:0007669"/>
    <property type="project" value="InterPro"/>
</dbReference>
<comment type="cofactor">
    <cofactor evidence="6">
        <name>Zn(2+)</name>
        <dbReference type="ChEBI" id="CHEBI:29105"/>
    </cofactor>
    <text evidence="6">Binds 1 zinc ion per subunit.</text>
</comment>
<dbReference type="Pfam" id="PF01435">
    <property type="entry name" value="Peptidase_M48"/>
    <property type="match status" value="1"/>
</dbReference>